<feature type="non-terminal residue" evidence="1">
    <location>
        <position position="1"/>
    </location>
</feature>
<sequence length="60" mass="6561">TTSGEIKSASILIFEKSKAEQAASMINHIIGSRLDDTNNRVQGDRQTDRMVEAINSLKGN</sequence>
<name>A0A8I0L7Q7_XANCI</name>
<dbReference type="Proteomes" id="UP000653002">
    <property type="component" value="Unassembled WGS sequence"/>
</dbReference>
<organism evidence="1 2">
    <name type="scientific">Xanthomonas citri pv. citri</name>
    <dbReference type="NCBI Taxonomy" id="611301"/>
    <lineage>
        <taxon>Bacteria</taxon>
        <taxon>Pseudomonadati</taxon>
        <taxon>Pseudomonadota</taxon>
        <taxon>Gammaproteobacteria</taxon>
        <taxon>Lysobacterales</taxon>
        <taxon>Lysobacteraceae</taxon>
        <taxon>Xanthomonas</taxon>
    </lineage>
</organism>
<dbReference type="EMBL" id="JAABFR010000698">
    <property type="protein sequence ID" value="MBD4336372.1"/>
    <property type="molecule type" value="Genomic_DNA"/>
</dbReference>
<comment type="caution">
    <text evidence="1">The sequence shown here is derived from an EMBL/GenBank/DDBJ whole genome shotgun (WGS) entry which is preliminary data.</text>
</comment>
<evidence type="ECO:0000313" key="2">
    <source>
        <dbReference type="Proteomes" id="UP000653002"/>
    </source>
</evidence>
<gene>
    <name evidence="1" type="ORF">GUH15_09970</name>
</gene>
<proteinExistence type="predicted"/>
<dbReference type="AlphaFoldDB" id="A0A8I0L7Q7"/>
<evidence type="ECO:0000313" key="1">
    <source>
        <dbReference type="EMBL" id="MBD4336372.1"/>
    </source>
</evidence>
<protein>
    <submittedName>
        <fullName evidence="1">Uncharacterized protein</fullName>
    </submittedName>
</protein>
<accession>A0A8I0L7Q7</accession>
<reference evidence="1" key="1">
    <citation type="submission" date="2020-01" db="EMBL/GenBank/DDBJ databases">
        <authorList>
            <person name="Richard D."/>
        </authorList>
    </citation>
    <scope>NUCLEOTIDE SEQUENCE</scope>
    <source>
        <strain evidence="1">JP541</strain>
    </source>
</reference>